<protein>
    <recommendedName>
        <fullName evidence="4">Recombination endonuclease VII</fullName>
    </recommendedName>
</protein>
<evidence type="ECO:0000313" key="2">
    <source>
        <dbReference type="EMBL" id="GHI22745.1"/>
    </source>
</evidence>
<dbReference type="InterPro" id="IPR004211">
    <property type="entry name" value="Endonuclease_7"/>
</dbReference>
<sequence length="470" mass="52844">MDSKPAPGTTAGNAFECAIGLSRPRTNWWRALSEGSATLPPMPMISPKLACTVFTDETRDASLPLRPEALLKTMSHHLRWHGHVVVGDVALRLYKHKGPWRYDERDVRRAARDLSAVTVDHDDLVEVVLPGQRWREEGRGEDEDTWNRANWRGQIAGWMYHEALSKELARDRPYTERSDWARIGENGLPGELTWEEFVSARADSRLSSTIASTYPLELLTWSEGCWWLPRAYADLLDRWEALEDKLLERARVCSRCGARGPRWSGWRTPTTTGYVTMCPPCSGAEFTAYTGHLRGVPYGQMRARKLRADDYLCRLCQSSRASVWDHCHGHDLVRGPVCASCNTFEGKGLPELLLRREEVVAHLLECSRCREERTLPPRFHAAVAGLHLEAEARHASCLVQPAVRHRGTTAGGHVFDLYCDRHWTKKWSKEVSATEAHELVRAFVDQALAAGQPGAGVPGPRAASETNART</sequence>
<dbReference type="Proteomes" id="UP001052739">
    <property type="component" value="Unassembled WGS sequence"/>
</dbReference>
<dbReference type="Gene3D" id="3.40.1800.10">
    <property type="entry name" value="His-Me finger endonucleases"/>
    <property type="match status" value="1"/>
</dbReference>
<feature type="region of interest" description="Disordered" evidence="1">
    <location>
        <begin position="451"/>
        <end position="470"/>
    </location>
</feature>
<evidence type="ECO:0008006" key="4">
    <source>
        <dbReference type="Google" id="ProtNLM"/>
    </source>
</evidence>
<dbReference type="SUPFAM" id="SSF54060">
    <property type="entry name" value="His-Me finger endonucleases"/>
    <property type="match status" value="1"/>
</dbReference>
<evidence type="ECO:0000313" key="3">
    <source>
        <dbReference type="Proteomes" id="UP001052739"/>
    </source>
</evidence>
<dbReference type="InterPro" id="IPR038563">
    <property type="entry name" value="Endonuclease_7_sf"/>
</dbReference>
<dbReference type="InterPro" id="IPR044925">
    <property type="entry name" value="His-Me_finger_sf"/>
</dbReference>
<evidence type="ECO:0000256" key="1">
    <source>
        <dbReference type="SAM" id="MobiDB-lite"/>
    </source>
</evidence>
<name>A0ABQ3PCK3_9ACTN</name>
<reference evidence="2" key="1">
    <citation type="submission" date="2024-05" db="EMBL/GenBank/DDBJ databases">
        <title>Whole genome shotgun sequence of Streptomyces hydrogenans NBRC 13475.</title>
        <authorList>
            <person name="Komaki H."/>
            <person name="Tamura T."/>
        </authorList>
    </citation>
    <scope>NUCLEOTIDE SEQUENCE</scope>
    <source>
        <strain evidence="2">NBRC 13475</strain>
    </source>
</reference>
<organism evidence="2 3">
    <name type="scientific">Streptomyces hydrogenans</name>
    <dbReference type="NCBI Taxonomy" id="1873719"/>
    <lineage>
        <taxon>Bacteria</taxon>
        <taxon>Bacillati</taxon>
        <taxon>Actinomycetota</taxon>
        <taxon>Actinomycetes</taxon>
        <taxon>Kitasatosporales</taxon>
        <taxon>Streptomycetaceae</taxon>
        <taxon>Streptomyces</taxon>
    </lineage>
</organism>
<proteinExistence type="predicted"/>
<accession>A0ABQ3PCK3</accession>
<keyword evidence="3" id="KW-1185">Reference proteome</keyword>
<comment type="caution">
    <text evidence="2">The sequence shown here is derived from an EMBL/GenBank/DDBJ whole genome shotgun (WGS) entry which is preliminary data.</text>
</comment>
<dbReference type="Pfam" id="PF02945">
    <property type="entry name" value="Endonuclease_7"/>
    <property type="match status" value="1"/>
</dbReference>
<gene>
    <name evidence="2" type="ORF">Shyd_41160</name>
</gene>
<dbReference type="EMBL" id="BNDW01000024">
    <property type="protein sequence ID" value="GHI22745.1"/>
    <property type="molecule type" value="Genomic_DNA"/>
</dbReference>